<evidence type="ECO:0000256" key="3">
    <source>
        <dbReference type="ARBA" id="ARBA00022692"/>
    </source>
</evidence>
<organism evidence="9 10">
    <name type="scientific">Kyrpidia spormannii</name>
    <dbReference type="NCBI Taxonomy" id="2055160"/>
    <lineage>
        <taxon>Bacteria</taxon>
        <taxon>Bacillati</taxon>
        <taxon>Bacillota</taxon>
        <taxon>Bacilli</taxon>
        <taxon>Bacillales</taxon>
        <taxon>Alicyclobacillaceae</taxon>
        <taxon>Kyrpidia</taxon>
    </lineage>
</organism>
<comment type="similarity">
    <text evidence="6">Belongs to the ThrE exporter (TC 2.A.79) family.</text>
</comment>
<dbReference type="Proteomes" id="UP000231932">
    <property type="component" value="Chromosome"/>
</dbReference>
<dbReference type="AlphaFoldDB" id="A0A2K8N336"/>
<evidence type="ECO:0000313" key="10">
    <source>
        <dbReference type="Proteomes" id="UP000231932"/>
    </source>
</evidence>
<keyword evidence="3 7" id="KW-0812">Transmembrane</keyword>
<evidence type="ECO:0000256" key="4">
    <source>
        <dbReference type="ARBA" id="ARBA00022989"/>
    </source>
</evidence>
<name>A0A2K8N336_9BACL</name>
<feature type="transmembrane region" description="Helical" evidence="7">
    <location>
        <begin position="198"/>
        <end position="218"/>
    </location>
</feature>
<gene>
    <name evidence="9" type="ORF">CVV65_00495</name>
</gene>
<dbReference type="InterPro" id="IPR010619">
    <property type="entry name" value="ThrE-like_N"/>
</dbReference>
<keyword evidence="4 7" id="KW-1133">Transmembrane helix</keyword>
<evidence type="ECO:0000256" key="6">
    <source>
        <dbReference type="ARBA" id="ARBA00034125"/>
    </source>
</evidence>
<dbReference type="InterPro" id="IPR050539">
    <property type="entry name" value="ThrE_Dicarb/AminoAcid_Exp"/>
</dbReference>
<feature type="transmembrane region" description="Helical" evidence="7">
    <location>
        <begin position="224"/>
        <end position="243"/>
    </location>
</feature>
<evidence type="ECO:0000256" key="7">
    <source>
        <dbReference type="SAM" id="Phobius"/>
    </source>
</evidence>
<evidence type="ECO:0000256" key="5">
    <source>
        <dbReference type="ARBA" id="ARBA00023136"/>
    </source>
</evidence>
<comment type="subcellular location">
    <subcellularLocation>
        <location evidence="1">Cell membrane</location>
        <topology evidence="1">Multi-pass membrane protein</topology>
    </subcellularLocation>
</comment>
<dbReference type="Pfam" id="PF06738">
    <property type="entry name" value="ThrE"/>
    <property type="match status" value="1"/>
</dbReference>
<dbReference type="GO" id="GO:0022857">
    <property type="term" value="F:transmembrane transporter activity"/>
    <property type="evidence" value="ECO:0007669"/>
    <property type="project" value="InterPro"/>
</dbReference>
<evidence type="ECO:0000313" key="9">
    <source>
        <dbReference type="EMBL" id="ATY83645.1"/>
    </source>
</evidence>
<dbReference type="GO" id="GO:0005886">
    <property type="term" value="C:plasma membrane"/>
    <property type="evidence" value="ECO:0007669"/>
    <property type="project" value="UniProtKB-SubCell"/>
</dbReference>
<evidence type="ECO:0000259" key="8">
    <source>
        <dbReference type="Pfam" id="PF06738"/>
    </source>
</evidence>
<feature type="transmembrane region" description="Helical" evidence="7">
    <location>
        <begin position="264"/>
        <end position="282"/>
    </location>
</feature>
<dbReference type="EMBL" id="CP024955">
    <property type="protein sequence ID" value="ATY83645.1"/>
    <property type="molecule type" value="Genomic_DNA"/>
</dbReference>
<keyword evidence="2" id="KW-1003">Cell membrane</keyword>
<dbReference type="PANTHER" id="PTHR34390">
    <property type="entry name" value="UPF0442 PROTEIN YJJB-RELATED"/>
    <property type="match status" value="1"/>
</dbReference>
<evidence type="ECO:0000256" key="2">
    <source>
        <dbReference type="ARBA" id="ARBA00022475"/>
    </source>
</evidence>
<sequence>MERSRSKNGTGTTFVLTALPCTIKAGIPRRREGNHVEHIMAVCLQAGSILLRSGAETSRVEETIARLARAAGVDRVDTFVTLTGIFICLEKDGTSLTRLTRVHQVGTDLQRVTEVNHLSRQFVRGELSLSEIQERLTALENRRPLYHPLLRAAAAFVSAGSYGFLMSGNWRVLLPSALGGVVAHLVSQWNTRGQGGNFLRVFLGAMIGSSAGVGAAFLDGGPGRVGQIVVGATIPLVPGVAVTTAIRDLLSGDLLSGMARGTEALLTAVAIAMAVGLVLGVVL</sequence>
<keyword evidence="10" id="KW-1185">Reference proteome</keyword>
<feature type="domain" description="Threonine/serine exporter-like N-terminal" evidence="8">
    <location>
        <begin position="42"/>
        <end position="280"/>
    </location>
</feature>
<protein>
    <recommendedName>
        <fullName evidence="8">Threonine/serine exporter-like N-terminal domain-containing protein</fullName>
    </recommendedName>
</protein>
<evidence type="ECO:0000256" key="1">
    <source>
        <dbReference type="ARBA" id="ARBA00004651"/>
    </source>
</evidence>
<dbReference type="GO" id="GO:0015744">
    <property type="term" value="P:succinate transport"/>
    <property type="evidence" value="ECO:0007669"/>
    <property type="project" value="TreeGrafter"/>
</dbReference>
<keyword evidence="5 7" id="KW-0472">Membrane</keyword>
<accession>A0A2K8N336</accession>
<dbReference type="PANTHER" id="PTHR34390:SF2">
    <property type="entry name" value="SUCCINATE TRANSPORTER SUBUNIT YJJP-RELATED"/>
    <property type="match status" value="1"/>
</dbReference>
<proteinExistence type="inferred from homology"/>
<reference evidence="10" key="1">
    <citation type="submission" date="2017-11" db="EMBL/GenBank/DDBJ databases">
        <title>Complete Genome Sequence of Kyrpidia sp. Strain EA-1, a thermophilic, hydrogen-oxidizing Bacterium, isolated from the Azores.</title>
        <authorList>
            <person name="Reiner J.E."/>
            <person name="Lapp C.J."/>
            <person name="Bunk B."/>
            <person name="Gescher J."/>
        </authorList>
    </citation>
    <scope>NUCLEOTIDE SEQUENCE [LARGE SCALE GENOMIC DNA]</scope>
    <source>
        <strain evidence="10">EA-1</strain>
    </source>
</reference>
<dbReference type="KEGG" id="kyr:CVV65_00495"/>